<evidence type="ECO:0000313" key="4">
    <source>
        <dbReference type="Proteomes" id="UP000324222"/>
    </source>
</evidence>
<proteinExistence type="predicted"/>
<protein>
    <submittedName>
        <fullName evidence="3">Uncharacterized protein</fullName>
    </submittedName>
</protein>
<name>A0A5B7FN11_PORTR</name>
<evidence type="ECO:0000313" key="3">
    <source>
        <dbReference type="EMBL" id="MPC46443.1"/>
    </source>
</evidence>
<sequence length="208" mass="22854">MPALPRRSRFQPYSDSLPSATHCLIIYNIKGLFPTYCPTPLTPLTPLPPNGFTTPSSGVTPRPSQPSSPGPDGGVKRGRRGGGGRGAGTILPRSRARHPQQAATNTCYLHHHYHRYNSPNGTTDAATDTTRSHPSGHCTQRRHCRITHYLCYHIQFRHYCYDHLYTHIVIIIGAAFITATTTITITAINITITVTTPVRCTVKGRDAS</sequence>
<dbReference type="EMBL" id="VSRR010007212">
    <property type="protein sequence ID" value="MPC46443.1"/>
    <property type="molecule type" value="Genomic_DNA"/>
</dbReference>
<keyword evidence="4" id="KW-1185">Reference proteome</keyword>
<organism evidence="3 4">
    <name type="scientific">Portunus trituberculatus</name>
    <name type="common">Swimming crab</name>
    <name type="synonym">Neptunus trituberculatus</name>
    <dbReference type="NCBI Taxonomy" id="210409"/>
    <lineage>
        <taxon>Eukaryota</taxon>
        <taxon>Metazoa</taxon>
        <taxon>Ecdysozoa</taxon>
        <taxon>Arthropoda</taxon>
        <taxon>Crustacea</taxon>
        <taxon>Multicrustacea</taxon>
        <taxon>Malacostraca</taxon>
        <taxon>Eumalacostraca</taxon>
        <taxon>Eucarida</taxon>
        <taxon>Decapoda</taxon>
        <taxon>Pleocyemata</taxon>
        <taxon>Brachyura</taxon>
        <taxon>Eubrachyura</taxon>
        <taxon>Portunoidea</taxon>
        <taxon>Portunidae</taxon>
        <taxon>Portuninae</taxon>
        <taxon>Portunus</taxon>
    </lineage>
</organism>
<comment type="caution">
    <text evidence="3">The sequence shown here is derived from an EMBL/GenBank/DDBJ whole genome shotgun (WGS) entry which is preliminary data.</text>
</comment>
<dbReference type="Proteomes" id="UP000324222">
    <property type="component" value="Unassembled WGS sequence"/>
</dbReference>
<feature type="region of interest" description="Disordered" evidence="1">
    <location>
        <begin position="47"/>
        <end position="99"/>
    </location>
</feature>
<feature type="compositionally biased region" description="Low complexity" evidence="1">
    <location>
        <begin position="50"/>
        <end position="62"/>
    </location>
</feature>
<accession>A0A5B7FN11</accession>
<keyword evidence="2" id="KW-0472">Membrane</keyword>
<dbReference type="AlphaFoldDB" id="A0A5B7FN11"/>
<feature type="transmembrane region" description="Helical" evidence="2">
    <location>
        <begin position="164"/>
        <end position="190"/>
    </location>
</feature>
<evidence type="ECO:0000256" key="2">
    <source>
        <dbReference type="SAM" id="Phobius"/>
    </source>
</evidence>
<gene>
    <name evidence="3" type="ORF">E2C01_040164</name>
</gene>
<keyword evidence="2" id="KW-1133">Transmembrane helix</keyword>
<reference evidence="3 4" key="1">
    <citation type="submission" date="2019-05" db="EMBL/GenBank/DDBJ databases">
        <title>Another draft genome of Portunus trituberculatus and its Hox gene families provides insights of decapod evolution.</title>
        <authorList>
            <person name="Jeong J.-H."/>
            <person name="Song I."/>
            <person name="Kim S."/>
            <person name="Choi T."/>
            <person name="Kim D."/>
            <person name="Ryu S."/>
            <person name="Kim W."/>
        </authorList>
    </citation>
    <scope>NUCLEOTIDE SEQUENCE [LARGE SCALE GENOMIC DNA]</scope>
    <source>
        <tissue evidence="3">Muscle</tissue>
    </source>
</reference>
<evidence type="ECO:0000256" key="1">
    <source>
        <dbReference type="SAM" id="MobiDB-lite"/>
    </source>
</evidence>
<keyword evidence="2" id="KW-0812">Transmembrane</keyword>